<evidence type="ECO:0000313" key="3">
    <source>
        <dbReference type="Proteomes" id="UP001054945"/>
    </source>
</evidence>
<reference evidence="2 3" key="1">
    <citation type="submission" date="2021-06" db="EMBL/GenBank/DDBJ databases">
        <title>Caerostris extrusa draft genome.</title>
        <authorList>
            <person name="Kono N."/>
            <person name="Arakawa K."/>
        </authorList>
    </citation>
    <scope>NUCLEOTIDE SEQUENCE [LARGE SCALE GENOMIC DNA]</scope>
</reference>
<keyword evidence="1" id="KW-1133">Transmembrane helix</keyword>
<accession>A0AAV4QDS6</accession>
<evidence type="ECO:0000313" key="2">
    <source>
        <dbReference type="EMBL" id="GIY05493.1"/>
    </source>
</evidence>
<dbReference type="AlphaFoldDB" id="A0AAV4QDS6"/>
<keyword evidence="1" id="KW-0812">Transmembrane</keyword>
<comment type="caution">
    <text evidence="2">The sequence shown here is derived from an EMBL/GenBank/DDBJ whole genome shotgun (WGS) entry which is preliminary data.</text>
</comment>
<organism evidence="2 3">
    <name type="scientific">Caerostris extrusa</name>
    <name type="common">Bark spider</name>
    <name type="synonym">Caerostris bankana</name>
    <dbReference type="NCBI Taxonomy" id="172846"/>
    <lineage>
        <taxon>Eukaryota</taxon>
        <taxon>Metazoa</taxon>
        <taxon>Ecdysozoa</taxon>
        <taxon>Arthropoda</taxon>
        <taxon>Chelicerata</taxon>
        <taxon>Arachnida</taxon>
        <taxon>Araneae</taxon>
        <taxon>Araneomorphae</taxon>
        <taxon>Entelegynae</taxon>
        <taxon>Araneoidea</taxon>
        <taxon>Araneidae</taxon>
        <taxon>Caerostris</taxon>
    </lineage>
</organism>
<keyword evidence="3" id="KW-1185">Reference proteome</keyword>
<name>A0AAV4QDS6_CAEEX</name>
<evidence type="ECO:0000256" key="1">
    <source>
        <dbReference type="SAM" id="Phobius"/>
    </source>
</evidence>
<sequence>MSISPLLLSPPLLSLLLTQILNLLSSLFLQIFHLFSSHHHRSCFLQILKISLISLPFDCALFTQIFHLLSPIVTPTALASYKFHLSSSFFFLTNISTSSPVTTTALAELTNIKSPRISLLTNISPLLLSPPPLLLLTNIKSALISLSYKYFTSSPLTTTALSSYKY</sequence>
<proteinExistence type="predicted"/>
<dbReference type="EMBL" id="BPLR01005851">
    <property type="protein sequence ID" value="GIY05493.1"/>
    <property type="molecule type" value="Genomic_DNA"/>
</dbReference>
<protein>
    <submittedName>
        <fullName evidence="2">Uncharacterized protein</fullName>
    </submittedName>
</protein>
<feature type="transmembrane region" description="Helical" evidence="1">
    <location>
        <begin position="12"/>
        <end position="35"/>
    </location>
</feature>
<gene>
    <name evidence="2" type="ORF">CEXT_49191</name>
</gene>
<dbReference type="Proteomes" id="UP001054945">
    <property type="component" value="Unassembled WGS sequence"/>
</dbReference>
<keyword evidence="1" id="KW-0472">Membrane</keyword>